<keyword evidence="1" id="KW-0812">Transmembrane</keyword>
<comment type="caution">
    <text evidence="2">The sequence shown here is derived from an EMBL/GenBank/DDBJ whole genome shotgun (WGS) entry which is preliminary data.</text>
</comment>
<sequence length="712" mass="75481">MSLTPIVSAAGQSQLAVAFAQLDKSRLATRSVSLADLGLREEIVLQAPESARELYLPVPANVPLVDATLELNGGYLRSNGGRTTMLLSLDGSPVVSRTFTQSQGDAAVNVGVDGAPRASGFVRVGANWQSVLSNDVCTDQSALGNVWRIDPTSRLTYRFDPQNVQDLRTAWNAMPQRPVVAIAARKIDQQAFDTARRAIQLLQRDGRQPVVRAWPFAGTTVDLASLDVPSPLREVPAFAALAAGGKHRIADSAEAGALIALAPAAVFAPDVIVTDDATLSGLDASMNALRAQIAAVSTEAANAFDEWRARNIGPIERPLVAGEVRLAHLAGQPVIVVRNAEALVSLTRSWRGINVTSRVVVHELESTAAAGADRIALSLVGGEPRSFDIVDRGTWEANFDLGAVAIAGKIPDEVVLDVSAAPSDTGTGASLAIYFNDILIGSDMLGSDGKPQRVSAHIPRYALAPTNQIRAVFQRQPDGKCKGRDHGRPVAVLPGSHLTLVKANLDDDFTGMVARFASQAEVLVPAKYLADAVDTLPRVARVAETVGIEPSRSSLTIVGDADPARPGGPFLAMDVTLDREHAHVAVSHDRLLLTSATGKTLADVSGLTDIAAIEAVKSANVPGIAYRTLSGNSPLLPVSVRLSRGDVALVGDSGVLRRFDTQHPGNVLPTDDGSNWLAQHWYRWGVPLVIVSGFLILLLVAQLVRRKHREKS</sequence>
<evidence type="ECO:0000313" key="3">
    <source>
        <dbReference type="Proteomes" id="UP000484381"/>
    </source>
</evidence>
<evidence type="ECO:0000313" key="2">
    <source>
        <dbReference type="EMBL" id="MPW21332.1"/>
    </source>
</evidence>
<proteinExistence type="predicted"/>
<keyword evidence="1" id="KW-0472">Membrane</keyword>
<organism evidence="2 3">
    <name type="scientific">Paraburkholderia franconis</name>
    <dbReference type="NCBI Taxonomy" id="2654983"/>
    <lineage>
        <taxon>Bacteria</taxon>
        <taxon>Pseudomonadati</taxon>
        <taxon>Pseudomonadota</taxon>
        <taxon>Betaproteobacteria</taxon>
        <taxon>Burkholderiales</taxon>
        <taxon>Burkholderiaceae</taxon>
        <taxon>Paraburkholderia</taxon>
    </lineage>
</organism>
<name>A0A7X1NG53_9BURK</name>
<dbReference type="AlphaFoldDB" id="A0A7X1NG53"/>
<dbReference type="EMBL" id="WHNP01000041">
    <property type="protein sequence ID" value="MPW21332.1"/>
    <property type="molecule type" value="Genomic_DNA"/>
</dbReference>
<protein>
    <submittedName>
        <fullName evidence="2">Cellulose synthase</fullName>
    </submittedName>
</protein>
<evidence type="ECO:0000256" key="1">
    <source>
        <dbReference type="SAM" id="Phobius"/>
    </source>
</evidence>
<gene>
    <name evidence="2" type="ORF">GCT13_31770</name>
</gene>
<accession>A0A7X1NG53</accession>
<dbReference type="Proteomes" id="UP000484381">
    <property type="component" value="Unassembled WGS sequence"/>
</dbReference>
<reference evidence="2 3" key="1">
    <citation type="submission" date="2019-10" db="EMBL/GenBank/DDBJ databases">
        <title>Paraburkholderia sp. isolated from nodules of Mimosa pudica from Brazilian Atlantic Forest soils.</title>
        <authorList>
            <person name="Paulitsch F."/>
            <person name="Hungria M."/>
            <person name="Dall'Agnol R."/>
        </authorList>
    </citation>
    <scope>NUCLEOTIDE SEQUENCE [LARGE SCALE GENOMIC DNA]</scope>
    <source>
        <strain evidence="2 3">CNPSo 3157</strain>
    </source>
</reference>
<feature type="transmembrane region" description="Helical" evidence="1">
    <location>
        <begin position="681"/>
        <end position="704"/>
    </location>
</feature>
<keyword evidence="3" id="KW-1185">Reference proteome</keyword>
<keyword evidence="1" id="KW-1133">Transmembrane helix</keyword>
<dbReference type="Gene3D" id="2.60.120.260">
    <property type="entry name" value="Galactose-binding domain-like"/>
    <property type="match status" value="2"/>
</dbReference>